<comment type="catalytic activity">
    <reaction evidence="3">
        <text>Cleavage of hydrophobic, N-terminal signal or leader sequences from secreted and periplasmic proteins.</text>
        <dbReference type="EC" id="3.4.21.89"/>
    </reaction>
</comment>
<dbReference type="Pfam" id="PF10502">
    <property type="entry name" value="Peptidase_S26"/>
    <property type="match status" value="1"/>
</dbReference>
<organism evidence="6 7">
    <name type="scientific">Streptococcus suis</name>
    <dbReference type="NCBI Taxonomy" id="1307"/>
    <lineage>
        <taxon>Bacteria</taxon>
        <taxon>Bacillati</taxon>
        <taxon>Bacillota</taxon>
        <taxon>Bacilli</taxon>
        <taxon>Lactobacillales</taxon>
        <taxon>Streptococcaceae</taxon>
        <taxon>Streptococcus</taxon>
    </lineage>
</organism>
<keyword evidence="3 6" id="KW-0378">Hydrolase</keyword>
<dbReference type="AlphaFoldDB" id="A0A4T2GQP6"/>
<comment type="similarity">
    <text evidence="2 3">Belongs to the peptidase S26 family.</text>
</comment>
<evidence type="ECO:0000256" key="3">
    <source>
        <dbReference type="RuleBase" id="RU362042"/>
    </source>
</evidence>
<dbReference type="PANTHER" id="PTHR43390">
    <property type="entry name" value="SIGNAL PEPTIDASE I"/>
    <property type="match status" value="1"/>
</dbReference>
<dbReference type="EC" id="3.4.21.89" evidence="3"/>
<dbReference type="Proteomes" id="UP000305165">
    <property type="component" value="Unassembled WGS sequence"/>
</dbReference>
<proteinExistence type="inferred from homology"/>
<evidence type="ECO:0000313" key="5">
    <source>
        <dbReference type="EMBL" id="TII00190.1"/>
    </source>
</evidence>
<keyword evidence="3" id="KW-0645">Protease</keyword>
<dbReference type="InterPro" id="IPR019533">
    <property type="entry name" value="Peptidase_S26"/>
</dbReference>
<evidence type="ECO:0000256" key="2">
    <source>
        <dbReference type="ARBA" id="ARBA00009370"/>
    </source>
</evidence>
<dbReference type="InterPro" id="IPR036286">
    <property type="entry name" value="LexA/Signal_pep-like_sf"/>
</dbReference>
<evidence type="ECO:0000313" key="7">
    <source>
        <dbReference type="Proteomes" id="UP000305165"/>
    </source>
</evidence>
<dbReference type="PANTHER" id="PTHR43390:SF1">
    <property type="entry name" value="CHLOROPLAST PROCESSING PEPTIDASE"/>
    <property type="match status" value="1"/>
</dbReference>
<protein>
    <recommendedName>
        <fullName evidence="3">Signal peptidase I</fullName>
        <ecNumber evidence="3">3.4.21.89</ecNumber>
    </recommendedName>
</protein>
<accession>A0A4T2GQP6</accession>
<reference evidence="6 7" key="1">
    <citation type="submission" date="2019-04" db="EMBL/GenBank/DDBJ databases">
        <title>Genome analysis of Streptococcus suis strain WUSS424.</title>
        <authorList>
            <person name="Chen H."/>
            <person name="Gao X."/>
            <person name="Wu Z."/>
        </authorList>
    </citation>
    <scope>NUCLEOTIDE SEQUENCE [LARGE SCALE GENOMIC DNA]</scope>
    <source>
        <strain evidence="6 7">WUSS424</strain>
    </source>
</reference>
<dbReference type="NCBIfam" id="TIGR02227">
    <property type="entry name" value="sigpep_I_bact"/>
    <property type="match status" value="1"/>
</dbReference>
<dbReference type="EMBL" id="SSXO01000001">
    <property type="protein sequence ID" value="TII00914.1"/>
    <property type="molecule type" value="Genomic_DNA"/>
</dbReference>
<dbReference type="Gene3D" id="2.10.109.10">
    <property type="entry name" value="Umud Fragment, subunit A"/>
    <property type="match status" value="1"/>
</dbReference>
<evidence type="ECO:0000256" key="1">
    <source>
        <dbReference type="ARBA" id="ARBA00004401"/>
    </source>
</evidence>
<comment type="subcellular location">
    <subcellularLocation>
        <location evidence="1">Cell membrane</location>
        <topology evidence="1">Single-pass type II membrane protein</topology>
    </subcellularLocation>
    <subcellularLocation>
        <location evidence="3">Membrane</location>
        <topology evidence="3">Single-pass type II membrane protein</topology>
    </subcellularLocation>
</comment>
<dbReference type="GO" id="GO:0009003">
    <property type="term" value="F:signal peptidase activity"/>
    <property type="evidence" value="ECO:0007669"/>
    <property type="project" value="UniProtKB-EC"/>
</dbReference>
<gene>
    <name evidence="6" type="primary">lepB</name>
    <name evidence="6" type="ORF">FAJ39_00855</name>
    <name evidence="5" type="ORF">FAJ39_03735</name>
</gene>
<evidence type="ECO:0000313" key="6">
    <source>
        <dbReference type="EMBL" id="TII00914.1"/>
    </source>
</evidence>
<dbReference type="OrthoDB" id="9802919at2"/>
<dbReference type="GO" id="GO:0006465">
    <property type="term" value="P:signal peptide processing"/>
    <property type="evidence" value="ECO:0007669"/>
    <property type="project" value="InterPro"/>
</dbReference>
<feature type="domain" description="Peptidase S26" evidence="4">
    <location>
        <begin position="11"/>
        <end position="164"/>
    </location>
</feature>
<dbReference type="PRINTS" id="PR00727">
    <property type="entry name" value="LEADERPTASE"/>
</dbReference>
<comment type="caution">
    <text evidence="6">The sequence shown here is derived from an EMBL/GenBank/DDBJ whole genome shotgun (WGS) entry which is preliminary data.</text>
</comment>
<dbReference type="SUPFAM" id="SSF51306">
    <property type="entry name" value="LexA/Signal peptidase"/>
    <property type="match status" value="1"/>
</dbReference>
<dbReference type="InterPro" id="IPR000223">
    <property type="entry name" value="Pept_S26A_signal_pept_1"/>
</dbReference>
<dbReference type="GO" id="GO:0004252">
    <property type="term" value="F:serine-type endopeptidase activity"/>
    <property type="evidence" value="ECO:0007669"/>
    <property type="project" value="InterPro"/>
</dbReference>
<evidence type="ECO:0000259" key="4">
    <source>
        <dbReference type="Pfam" id="PF10502"/>
    </source>
</evidence>
<sequence>MVKRDLIKNVILLASLLCGLLAVRFYFFEPVTIQSSMANAYLKEKDLIVAVKDADLSYGDFVLYKVDNKEYVGRLIAKENDTVTYMDDVFYRNEAVVEEAYLSGSHFQEYYTQDFSIATLTNGEYQAIPAKHYLILNDDRTNLDDSRTFGLIAQDQVVGRLTFRLSPLSEFGFIDTGIVQQ</sequence>
<dbReference type="GO" id="GO:0005886">
    <property type="term" value="C:plasma membrane"/>
    <property type="evidence" value="ECO:0007669"/>
    <property type="project" value="UniProtKB-SubCell"/>
</dbReference>
<dbReference type="EMBL" id="SSXO01000002">
    <property type="protein sequence ID" value="TII00190.1"/>
    <property type="molecule type" value="Genomic_DNA"/>
</dbReference>
<name>A0A4T2GQP6_STRSU</name>